<reference evidence="8" key="1">
    <citation type="journal article" date="2019" name="Int. J. Syst. Evol. Microbiol.">
        <title>The Global Catalogue of Microorganisms (GCM) 10K type strain sequencing project: providing services to taxonomists for standard genome sequencing and annotation.</title>
        <authorList>
            <consortium name="The Broad Institute Genomics Platform"/>
            <consortium name="The Broad Institute Genome Sequencing Center for Infectious Disease"/>
            <person name="Wu L."/>
            <person name="Ma J."/>
        </authorList>
    </citation>
    <scope>NUCLEOTIDE SEQUENCE [LARGE SCALE GENOMIC DNA]</scope>
    <source>
        <strain evidence="8">CGMCC 1.15922</strain>
    </source>
</reference>
<feature type="transmembrane region" description="Helical" evidence="6">
    <location>
        <begin position="214"/>
        <end position="233"/>
    </location>
</feature>
<comment type="subcellular location">
    <subcellularLocation>
        <location evidence="6">Cell membrane</location>
        <topology evidence="6">Multi-pass membrane protein</topology>
    </subcellularLocation>
    <subcellularLocation>
        <location evidence="1">Membrane</location>
        <topology evidence="1">Multi-pass membrane protein</topology>
    </subcellularLocation>
</comment>
<keyword evidence="3 6" id="KW-0812">Transmembrane</keyword>
<comment type="caution">
    <text evidence="7">The sequence shown here is derived from an EMBL/GenBank/DDBJ whole genome shotgun (WGS) entry which is preliminary data.</text>
</comment>
<dbReference type="InterPro" id="IPR002781">
    <property type="entry name" value="TM_pro_TauE-like"/>
</dbReference>
<protein>
    <recommendedName>
        <fullName evidence="6">Probable membrane transporter protein</fullName>
    </recommendedName>
</protein>
<evidence type="ECO:0000256" key="4">
    <source>
        <dbReference type="ARBA" id="ARBA00022989"/>
    </source>
</evidence>
<organism evidence="7 8">
    <name type="scientific">Thalassotalea profundi</name>
    <dbReference type="NCBI Taxonomy" id="2036687"/>
    <lineage>
        <taxon>Bacteria</taxon>
        <taxon>Pseudomonadati</taxon>
        <taxon>Pseudomonadota</taxon>
        <taxon>Gammaproteobacteria</taxon>
        <taxon>Alteromonadales</taxon>
        <taxon>Colwelliaceae</taxon>
        <taxon>Thalassotalea</taxon>
    </lineage>
</organism>
<keyword evidence="6" id="KW-1003">Cell membrane</keyword>
<sequence length="264" mass="27735">MIVSTFLLCMLLGCVTGFLAGLLGIGGGLVIVPALVYLLPSVGVEPDLVMPIALATSLASIMFTSSSAAWAHHKNKNIPWKTTRKLVATIALGALIGAYIADVLSSQTLKVVFAISVILLASYMLLSIRMTKVKPMPGDKAVELIGLITGTISSLMGIAGGAILVPVLTYFSMSIRHAIGTATVCGFVVATFGAIGFIVTGIDQEGLPNWSLGYIYLPALLGFISTSSLFAPLGVKWATKVPVKTLKKMFAAFLILVAIKMIFK</sequence>
<feature type="transmembrane region" description="Helical" evidence="6">
    <location>
        <begin position="107"/>
        <end position="126"/>
    </location>
</feature>
<dbReference type="EMBL" id="BNAH01000008">
    <property type="protein sequence ID" value="GHE92303.1"/>
    <property type="molecule type" value="Genomic_DNA"/>
</dbReference>
<feature type="transmembrane region" description="Helical" evidence="6">
    <location>
        <begin position="7"/>
        <end position="36"/>
    </location>
</feature>
<dbReference type="PANTHER" id="PTHR43483:SF3">
    <property type="entry name" value="MEMBRANE TRANSPORTER PROTEIN HI_0806-RELATED"/>
    <property type="match status" value="1"/>
</dbReference>
<feature type="transmembrane region" description="Helical" evidence="6">
    <location>
        <begin position="147"/>
        <end position="171"/>
    </location>
</feature>
<evidence type="ECO:0000313" key="8">
    <source>
        <dbReference type="Proteomes" id="UP000626370"/>
    </source>
</evidence>
<evidence type="ECO:0000313" key="7">
    <source>
        <dbReference type="EMBL" id="GHE92303.1"/>
    </source>
</evidence>
<keyword evidence="5 6" id="KW-0472">Membrane</keyword>
<feature type="transmembrane region" description="Helical" evidence="6">
    <location>
        <begin position="83"/>
        <end position="101"/>
    </location>
</feature>
<accession>A0ABQ3IVM9</accession>
<dbReference type="Proteomes" id="UP000626370">
    <property type="component" value="Unassembled WGS sequence"/>
</dbReference>
<dbReference type="PANTHER" id="PTHR43483">
    <property type="entry name" value="MEMBRANE TRANSPORTER PROTEIN HI_0806-RELATED"/>
    <property type="match status" value="1"/>
</dbReference>
<name>A0ABQ3IVM9_9GAMM</name>
<evidence type="ECO:0000256" key="6">
    <source>
        <dbReference type="RuleBase" id="RU363041"/>
    </source>
</evidence>
<comment type="similarity">
    <text evidence="2 6">Belongs to the 4-toluene sulfonate uptake permease (TSUP) (TC 2.A.102) family.</text>
</comment>
<dbReference type="RefSeq" id="WP_189378351.1">
    <property type="nucleotide sequence ID" value="NZ_BNAH01000008.1"/>
</dbReference>
<evidence type="ECO:0000256" key="2">
    <source>
        <dbReference type="ARBA" id="ARBA00009142"/>
    </source>
</evidence>
<proteinExistence type="inferred from homology"/>
<keyword evidence="4 6" id="KW-1133">Transmembrane helix</keyword>
<evidence type="ECO:0000256" key="5">
    <source>
        <dbReference type="ARBA" id="ARBA00023136"/>
    </source>
</evidence>
<feature type="transmembrane region" description="Helical" evidence="6">
    <location>
        <begin position="245"/>
        <end position="263"/>
    </location>
</feature>
<keyword evidence="8" id="KW-1185">Reference proteome</keyword>
<evidence type="ECO:0000256" key="1">
    <source>
        <dbReference type="ARBA" id="ARBA00004141"/>
    </source>
</evidence>
<gene>
    <name evidence="7" type="ORF">GCM10011501_22310</name>
</gene>
<dbReference type="Pfam" id="PF01925">
    <property type="entry name" value="TauE"/>
    <property type="match status" value="1"/>
</dbReference>
<feature type="transmembrane region" description="Helical" evidence="6">
    <location>
        <begin position="177"/>
        <end position="202"/>
    </location>
</feature>
<evidence type="ECO:0000256" key="3">
    <source>
        <dbReference type="ARBA" id="ARBA00022692"/>
    </source>
</evidence>
<feature type="transmembrane region" description="Helical" evidence="6">
    <location>
        <begin position="48"/>
        <end position="71"/>
    </location>
</feature>